<dbReference type="eggNOG" id="COG1234">
    <property type="taxonomic scope" value="Bacteria"/>
</dbReference>
<keyword evidence="3" id="KW-1185">Reference proteome</keyword>
<dbReference type="InterPro" id="IPR001279">
    <property type="entry name" value="Metallo-B-lactamas"/>
</dbReference>
<dbReference type="HOGENOM" id="CLU_054121_0_0_7"/>
<dbReference type="EMBL" id="CP001804">
    <property type="protein sequence ID" value="ACY15254.1"/>
    <property type="molecule type" value="Genomic_DNA"/>
</dbReference>
<dbReference type="SMART" id="SM00849">
    <property type="entry name" value="Lactamase_B"/>
    <property type="match status" value="1"/>
</dbReference>
<evidence type="ECO:0000313" key="3">
    <source>
        <dbReference type="Proteomes" id="UP000001880"/>
    </source>
</evidence>
<evidence type="ECO:0000259" key="1">
    <source>
        <dbReference type="SMART" id="SM00849"/>
    </source>
</evidence>
<dbReference type="STRING" id="502025.Hoch_2725"/>
<dbReference type="Proteomes" id="UP000001880">
    <property type="component" value="Chromosome"/>
</dbReference>
<dbReference type="Gene3D" id="3.60.15.10">
    <property type="entry name" value="Ribonuclease Z/Hydroxyacylglutathione hydrolase-like"/>
    <property type="match status" value="1"/>
</dbReference>
<name>D0LN77_HALO1</name>
<dbReference type="Pfam" id="PF12706">
    <property type="entry name" value="Lactamase_B_2"/>
    <property type="match status" value="1"/>
</dbReference>
<dbReference type="PANTHER" id="PTHR46504">
    <property type="entry name" value="TRNASE Z TRZ1"/>
    <property type="match status" value="1"/>
</dbReference>
<proteinExistence type="predicted"/>
<dbReference type="PANTHER" id="PTHR46504:SF2">
    <property type="entry name" value="TRNASE Z TRZ1"/>
    <property type="match status" value="1"/>
</dbReference>
<dbReference type="InterPro" id="IPR036866">
    <property type="entry name" value="RibonucZ/Hydroxyglut_hydro"/>
</dbReference>
<protein>
    <submittedName>
        <fullName evidence="2">Ribonuclease Z family protein</fullName>
    </submittedName>
</protein>
<organism evidence="2 3">
    <name type="scientific">Haliangium ochraceum (strain DSM 14365 / JCM 11303 / SMP-2)</name>
    <dbReference type="NCBI Taxonomy" id="502025"/>
    <lineage>
        <taxon>Bacteria</taxon>
        <taxon>Pseudomonadati</taxon>
        <taxon>Myxococcota</taxon>
        <taxon>Polyangia</taxon>
        <taxon>Haliangiales</taxon>
        <taxon>Kofleriaceae</taxon>
        <taxon>Haliangium</taxon>
    </lineage>
</organism>
<sequence length="290" mass="32818">MLWMDQEMLTKVQAGGYSIRGVSVGGVYTSMMVSELGAMFDVGMALRSFSGADRLFLSHAHMDHLGGLLAFLGMRGAYGVERPLEVFLPAAIAEPVQALLRAAEPLQRFPLKIATVPMEPGQVVELRRDLSVRALRTFHPVPSLGYQFFRRVSKLRDEFRDLPGAEIGRRRRAGEDLFREETHLELAYVTDTLVRVLDTEPSLLRSKVLILECTFLDQRKSLADSRAGCHIHLDELLERADSFENEALVLMHFSQLYKPREVPRILRERCPESLARRIVSFAPDRNAWPG</sequence>
<accession>D0LN77</accession>
<evidence type="ECO:0000313" key="2">
    <source>
        <dbReference type="EMBL" id="ACY15254.1"/>
    </source>
</evidence>
<dbReference type="KEGG" id="hoh:Hoch_2725"/>
<dbReference type="AlphaFoldDB" id="D0LN77"/>
<dbReference type="SUPFAM" id="SSF56281">
    <property type="entry name" value="Metallo-hydrolase/oxidoreductase"/>
    <property type="match status" value="1"/>
</dbReference>
<reference evidence="2 3" key="1">
    <citation type="journal article" date="2010" name="Stand. Genomic Sci.">
        <title>Complete genome sequence of Haliangium ochraceum type strain (SMP-2).</title>
        <authorList>
            <consortium name="US DOE Joint Genome Institute (JGI-PGF)"/>
            <person name="Ivanova N."/>
            <person name="Daum C."/>
            <person name="Lang E."/>
            <person name="Abt B."/>
            <person name="Kopitz M."/>
            <person name="Saunders E."/>
            <person name="Lapidus A."/>
            <person name="Lucas S."/>
            <person name="Glavina Del Rio T."/>
            <person name="Nolan M."/>
            <person name="Tice H."/>
            <person name="Copeland A."/>
            <person name="Cheng J.F."/>
            <person name="Chen F."/>
            <person name="Bruce D."/>
            <person name="Goodwin L."/>
            <person name="Pitluck S."/>
            <person name="Mavromatis K."/>
            <person name="Pati A."/>
            <person name="Mikhailova N."/>
            <person name="Chen A."/>
            <person name="Palaniappan K."/>
            <person name="Land M."/>
            <person name="Hauser L."/>
            <person name="Chang Y.J."/>
            <person name="Jeffries C.D."/>
            <person name="Detter J.C."/>
            <person name="Brettin T."/>
            <person name="Rohde M."/>
            <person name="Goker M."/>
            <person name="Bristow J."/>
            <person name="Markowitz V."/>
            <person name="Eisen J.A."/>
            <person name="Hugenholtz P."/>
            <person name="Kyrpides N.C."/>
            <person name="Klenk H.P."/>
        </authorList>
    </citation>
    <scope>NUCLEOTIDE SEQUENCE [LARGE SCALE GENOMIC DNA]</scope>
    <source>
        <strain evidence="3">DSM 14365 / CIP 107738 / JCM 11303 / AJ 13395 / SMP-2</strain>
    </source>
</reference>
<gene>
    <name evidence="2" type="ordered locus">Hoch_2725</name>
</gene>
<feature type="domain" description="Metallo-beta-lactamase" evidence="1">
    <location>
        <begin position="26"/>
        <end position="207"/>
    </location>
</feature>